<name>G0MQW0_CAEBE</name>
<evidence type="ECO:0000313" key="2">
    <source>
        <dbReference type="EMBL" id="EGT41458.1"/>
    </source>
</evidence>
<gene>
    <name evidence="2" type="ORF">CAEBREN_03539</name>
</gene>
<feature type="compositionally biased region" description="Basic and acidic residues" evidence="1">
    <location>
        <begin position="130"/>
        <end position="142"/>
    </location>
</feature>
<dbReference type="AlphaFoldDB" id="G0MQW0"/>
<proteinExistence type="predicted"/>
<evidence type="ECO:0000256" key="1">
    <source>
        <dbReference type="SAM" id="MobiDB-lite"/>
    </source>
</evidence>
<organism evidence="3">
    <name type="scientific">Caenorhabditis brenneri</name>
    <name type="common">Nematode worm</name>
    <dbReference type="NCBI Taxonomy" id="135651"/>
    <lineage>
        <taxon>Eukaryota</taxon>
        <taxon>Metazoa</taxon>
        <taxon>Ecdysozoa</taxon>
        <taxon>Nematoda</taxon>
        <taxon>Chromadorea</taxon>
        <taxon>Rhabditida</taxon>
        <taxon>Rhabditina</taxon>
        <taxon>Rhabditomorpha</taxon>
        <taxon>Rhabditoidea</taxon>
        <taxon>Rhabditidae</taxon>
        <taxon>Peloderinae</taxon>
        <taxon>Caenorhabditis</taxon>
    </lineage>
</organism>
<protein>
    <submittedName>
        <fullName evidence="2">Uncharacterized protein</fullName>
    </submittedName>
</protein>
<dbReference type="Proteomes" id="UP000008068">
    <property type="component" value="Unassembled WGS sequence"/>
</dbReference>
<keyword evidence="3" id="KW-1185">Reference proteome</keyword>
<feature type="region of interest" description="Disordered" evidence="1">
    <location>
        <begin position="130"/>
        <end position="150"/>
    </location>
</feature>
<dbReference type="EMBL" id="GL379807">
    <property type="protein sequence ID" value="EGT41458.1"/>
    <property type="molecule type" value="Genomic_DNA"/>
</dbReference>
<evidence type="ECO:0000313" key="3">
    <source>
        <dbReference type="Proteomes" id="UP000008068"/>
    </source>
</evidence>
<dbReference type="HOGENOM" id="CLU_1742182_0_0_1"/>
<dbReference type="InParanoid" id="G0MQW0"/>
<accession>G0MQW0</accession>
<sequence length="150" mass="17281">MPVFGSKTQVEMATITNQMTEKAVNMAEMMRVNIRISREGHMATKKVVYKEMKSTFIQGKKIAIRVSKLGLRDYKVGGKTAEILEKFEKECRRLESADFQLKVMLAPVLNLNVDDIIEEWITKTKMEDELEEKKQEEMKKNGMDSTTGKK</sequence>
<reference evidence="3" key="1">
    <citation type="submission" date="2011-07" db="EMBL/GenBank/DDBJ databases">
        <authorList>
            <consortium name="Caenorhabditis brenneri Sequencing and Analysis Consortium"/>
            <person name="Wilson R.K."/>
        </authorList>
    </citation>
    <scope>NUCLEOTIDE SEQUENCE [LARGE SCALE GENOMIC DNA]</scope>
    <source>
        <strain evidence="3">PB2801</strain>
    </source>
</reference>